<dbReference type="OrthoDB" id="6368241at2759"/>
<gene>
    <name evidence="1" type="ORF">DAPPUDRAFT_242530</name>
</gene>
<dbReference type="Proteomes" id="UP000000305">
    <property type="component" value="Unassembled WGS sequence"/>
</dbReference>
<accession>E9GGW0</accession>
<evidence type="ECO:0000313" key="1">
    <source>
        <dbReference type="EMBL" id="EFX81090.1"/>
    </source>
</evidence>
<sequence length="100" mass="11478">MYSDHAQTFFCVERHLNILEADPTVLDLLARKRKFSTMVGRILGEDGPERHDTLRRSNSRAYLAYVELEASLIEIESVIHARPLNYISDGQDEPLHITPN</sequence>
<dbReference type="KEGG" id="dpx:DAPPUDRAFT_242530"/>
<protein>
    <submittedName>
        <fullName evidence="1">Uncharacterized protein</fullName>
    </submittedName>
</protein>
<proteinExistence type="predicted"/>
<dbReference type="EMBL" id="GL732544">
    <property type="protein sequence ID" value="EFX81090.1"/>
    <property type="molecule type" value="Genomic_DNA"/>
</dbReference>
<name>E9GGW0_DAPPU</name>
<reference evidence="1 2" key="1">
    <citation type="journal article" date="2011" name="Science">
        <title>The ecoresponsive genome of Daphnia pulex.</title>
        <authorList>
            <person name="Colbourne J.K."/>
            <person name="Pfrender M.E."/>
            <person name="Gilbert D."/>
            <person name="Thomas W.K."/>
            <person name="Tucker A."/>
            <person name="Oakley T.H."/>
            <person name="Tokishita S."/>
            <person name="Aerts A."/>
            <person name="Arnold G.J."/>
            <person name="Basu M.K."/>
            <person name="Bauer D.J."/>
            <person name="Caceres C.E."/>
            <person name="Carmel L."/>
            <person name="Casola C."/>
            <person name="Choi J.H."/>
            <person name="Detter J.C."/>
            <person name="Dong Q."/>
            <person name="Dusheyko S."/>
            <person name="Eads B.D."/>
            <person name="Frohlich T."/>
            <person name="Geiler-Samerotte K.A."/>
            <person name="Gerlach D."/>
            <person name="Hatcher P."/>
            <person name="Jogdeo S."/>
            <person name="Krijgsveld J."/>
            <person name="Kriventseva E.V."/>
            <person name="Kultz D."/>
            <person name="Laforsch C."/>
            <person name="Lindquist E."/>
            <person name="Lopez J."/>
            <person name="Manak J.R."/>
            <person name="Muller J."/>
            <person name="Pangilinan J."/>
            <person name="Patwardhan R.P."/>
            <person name="Pitluck S."/>
            <person name="Pritham E.J."/>
            <person name="Rechtsteiner A."/>
            <person name="Rho M."/>
            <person name="Rogozin I.B."/>
            <person name="Sakarya O."/>
            <person name="Salamov A."/>
            <person name="Schaack S."/>
            <person name="Shapiro H."/>
            <person name="Shiga Y."/>
            <person name="Skalitzky C."/>
            <person name="Smith Z."/>
            <person name="Souvorov A."/>
            <person name="Sung W."/>
            <person name="Tang Z."/>
            <person name="Tsuchiya D."/>
            <person name="Tu H."/>
            <person name="Vos H."/>
            <person name="Wang M."/>
            <person name="Wolf Y.I."/>
            <person name="Yamagata H."/>
            <person name="Yamada T."/>
            <person name="Ye Y."/>
            <person name="Shaw J.R."/>
            <person name="Andrews J."/>
            <person name="Crease T.J."/>
            <person name="Tang H."/>
            <person name="Lucas S.M."/>
            <person name="Robertson H.M."/>
            <person name="Bork P."/>
            <person name="Koonin E.V."/>
            <person name="Zdobnov E.M."/>
            <person name="Grigoriev I.V."/>
            <person name="Lynch M."/>
            <person name="Boore J.L."/>
        </authorList>
    </citation>
    <scope>NUCLEOTIDE SEQUENCE [LARGE SCALE GENOMIC DNA]</scope>
</reference>
<evidence type="ECO:0000313" key="2">
    <source>
        <dbReference type="Proteomes" id="UP000000305"/>
    </source>
</evidence>
<dbReference type="HOGENOM" id="CLU_2308817_0_0_1"/>
<dbReference type="AlphaFoldDB" id="E9GGW0"/>
<dbReference type="InParanoid" id="E9GGW0"/>
<organism evidence="1 2">
    <name type="scientific">Daphnia pulex</name>
    <name type="common">Water flea</name>
    <dbReference type="NCBI Taxonomy" id="6669"/>
    <lineage>
        <taxon>Eukaryota</taxon>
        <taxon>Metazoa</taxon>
        <taxon>Ecdysozoa</taxon>
        <taxon>Arthropoda</taxon>
        <taxon>Crustacea</taxon>
        <taxon>Branchiopoda</taxon>
        <taxon>Diplostraca</taxon>
        <taxon>Cladocera</taxon>
        <taxon>Anomopoda</taxon>
        <taxon>Daphniidae</taxon>
        <taxon>Daphnia</taxon>
    </lineage>
</organism>
<keyword evidence="2" id="KW-1185">Reference proteome</keyword>